<name>A0ABR3XZ47_9PEZI</name>
<dbReference type="Proteomes" id="UP001586593">
    <property type="component" value="Unassembled WGS sequence"/>
</dbReference>
<dbReference type="InterPro" id="IPR012312">
    <property type="entry name" value="Hemerythrin-like"/>
</dbReference>
<organism evidence="3 4">
    <name type="scientific">Phialemonium thermophilum</name>
    <dbReference type="NCBI Taxonomy" id="223376"/>
    <lineage>
        <taxon>Eukaryota</taxon>
        <taxon>Fungi</taxon>
        <taxon>Dikarya</taxon>
        <taxon>Ascomycota</taxon>
        <taxon>Pezizomycotina</taxon>
        <taxon>Sordariomycetes</taxon>
        <taxon>Sordariomycetidae</taxon>
        <taxon>Cephalothecales</taxon>
        <taxon>Cephalothecaceae</taxon>
        <taxon>Phialemonium</taxon>
    </lineage>
</organism>
<sequence length="232" mass="26169">MSHATSPEPAQPKQGSTSSAGAQGASSPTSSLDAEAGSEKSHESTECDSATQKTPPGAPTASELPPLTPRDFRAYNRLAEKMDYFHNHFRQSWFLLYNACTSGRRPSNMSLKQFIDEGLSLVQYLEAHHSIEETYFFPLLARKMPEFRSGAGGRAGELVLQHRQIHAGMEAFEDYLRRCRNRETELELPVLKEKMDSWGDVLLRHLDQEVLTLGAENMRKYWTLQELRSIPI</sequence>
<evidence type="ECO:0000313" key="3">
    <source>
        <dbReference type="EMBL" id="KAL1880789.1"/>
    </source>
</evidence>
<dbReference type="PANTHER" id="PTHR38048">
    <property type="entry name" value="EXPRESSED PROTEIN"/>
    <property type="match status" value="1"/>
</dbReference>
<gene>
    <name evidence="3" type="ORF">VTK73DRAFT_5174</name>
</gene>
<dbReference type="InterPro" id="IPR053206">
    <property type="entry name" value="Dimeric_xanthone_biosynth"/>
</dbReference>
<keyword evidence="4" id="KW-1185">Reference proteome</keyword>
<proteinExistence type="predicted"/>
<dbReference type="PANTHER" id="PTHR38048:SF1">
    <property type="entry name" value="HEMERYTHRIN-LIKE DOMAIN-CONTAINING PROTEIN"/>
    <property type="match status" value="1"/>
</dbReference>
<feature type="compositionally biased region" description="Low complexity" evidence="1">
    <location>
        <begin position="14"/>
        <end position="31"/>
    </location>
</feature>
<protein>
    <recommendedName>
        <fullName evidence="2">Hemerythrin-like domain-containing protein</fullName>
    </recommendedName>
</protein>
<dbReference type="CDD" id="cd12108">
    <property type="entry name" value="Hr-like"/>
    <property type="match status" value="1"/>
</dbReference>
<comment type="caution">
    <text evidence="3">The sequence shown here is derived from an EMBL/GenBank/DDBJ whole genome shotgun (WGS) entry which is preliminary data.</text>
</comment>
<feature type="domain" description="Hemerythrin-like" evidence="2">
    <location>
        <begin position="79"/>
        <end position="209"/>
    </location>
</feature>
<dbReference type="Gene3D" id="1.20.120.520">
    <property type="entry name" value="nmb1532 protein domain like"/>
    <property type="match status" value="1"/>
</dbReference>
<dbReference type="Pfam" id="PF01814">
    <property type="entry name" value="Hemerythrin"/>
    <property type="match status" value="1"/>
</dbReference>
<dbReference type="EMBL" id="JAZHXJ010000029">
    <property type="protein sequence ID" value="KAL1880789.1"/>
    <property type="molecule type" value="Genomic_DNA"/>
</dbReference>
<evidence type="ECO:0000313" key="4">
    <source>
        <dbReference type="Proteomes" id="UP001586593"/>
    </source>
</evidence>
<reference evidence="3 4" key="1">
    <citation type="journal article" date="2024" name="Commun. Biol.">
        <title>Comparative genomic analysis of thermophilic fungi reveals convergent evolutionary adaptations and gene losses.</title>
        <authorList>
            <person name="Steindorff A.S."/>
            <person name="Aguilar-Pontes M.V."/>
            <person name="Robinson A.J."/>
            <person name="Andreopoulos B."/>
            <person name="LaButti K."/>
            <person name="Kuo A."/>
            <person name="Mondo S."/>
            <person name="Riley R."/>
            <person name="Otillar R."/>
            <person name="Haridas S."/>
            <person name="Lipzen A."/>
            <person name="Grimwood J."/>
            <person name="Schmutz J."/>
            <person name="Clum A."/>
            <person name="Reid I.D."/>
            <person name="Moisan M.C."/>
            <person name="Butler G."/>
            <person name="Nguyen T.T.M."/>
            <person name="Dewar K."/>
            <person name="Conant G."/>
            <person name="Drula E."/>
            <person name="Henrissat B."/>
            <person name="Hansel C."/>
            <person name="Singer S."/>
            <person name="Hutchinson M.I."/>
            <person name="de Vries R.P."/>
            <person name="Natvig D.O."/>
            <person name="Powell A.J."/>
            <person name="Tsang A."/>
            <person name="Grigoriev I.V."/>
        </authorList>
    </citation>
    <scope>NUCLEOTIDE SEQUENCE [LARGE SCALE GENOMIC DNA]</scope>
    <source>
        <strain evidence="3 4">ATCC 24622</strain>
    </source>
</reference>
<accession>A0ABR3XZ47</accession>
<evidence type="ECO:0000259" key="2">
    <source>
        <dbReference type="Pfam" id="PF01814"/>
    </source>
</evidence>
<evidence type="ECO:0000256" key="1">
    <source>
        <dbReference type="SAM" id="MobiDB-lite"/>
    </source>
</evidence>
<feature type="region of interest" description="Disordered" evidence="1">
    <location>
        <begin position="1"/>
        <end position="68"/>
    </location>
</feature>